<dbReference type="InterPro" id="IPR036322">
    <property type="entry name" value="WD40_repeat_dom_sf"/>
</dbReference>
<dbReference type="Pfam" id="PF00400">
    <property type="entry name" value="WD40"/>
    <property type="match status" value="2"/>
</dbReference>
<sequence length="761" mass="85155">MKIWDIRKKRCIHTYKGHTRRINVLKFTPDGRWIVSGGADNSIKIWDLTAGKLLHDFIIHEGPVNCLDFHPHEFLLATGSADKTVKFWDLETFESIGSSGPENSREYFVPANAVRSMKFNSDGKTLFCGLHESLKVLSWEPIICHDVVDLGWSTLSDLTVDDGKLLGCSFNQSCVGVWVVDLMRTEPYAVGCADSHLTESVNRPVRADSSISSVFDRLSVPRNPDIFLVFKTDIEIDIFLLFGTAREIDSNTRLKRSVSASKEILVSASSTFPKRLSKEHETTDLQLTRSDSVPLLSPRVRLDPIFVDDKKRKPAAVESLHIPKFSSKVYLSPNAGMRSHHSLAPVAPKNKPRSHISAHSNKESSSAPVHVPRHSSKVDAGLSLSEDFIGNLPVIEPENITKGDLVVNHGKEDGKLVKRIDSMSLNKDAEVGCRRIADDVECNEVIPETSLRTPESQEVHECILQLQSEHISAQRKCITDYLGLGDNNFSRSVCSESLDSNEVGSRYDVSRFEKRNSASGRNPEFANMNRSAVIRLSQLMESSGRHAVTHGPSSSNFYNIQYDTTFDGLRWHASLAERQSKSTSDEDAMAFLMENHQEFVHVIKCRKTKLEEAYCYWRGNDIKGFLDATCRLSDCAVTADVISILMENSDCITLDTCTYLLHLSLSLFESTYDRHLNIALEMVLKLVKSFGATISSTLLAAPPVGVDLEAEQRLERCHLCFQELKKVSASLMSLTRRRGEIQRLAQELSLILQDIIQLSSI</sequence>
<evidence type="ECO:0000256" key="3">
    <source>
        <dbReference type="ARBA" id="ARBA00022574"/>
    </source>
</evidence>
<dbReference type="Proteomes" id="UP000324897">
    <property type="component" value="Chromosome 1"/>
</dbReference>
<evidence type="ECO:0000256" key="1">
    <source>
        <dbReference type="ARBA" id="ARBA00004245"/>
    </source>
</evidence>
<dbReference type="GO" id="GO:0008017">
    <property type="term" value="F:microtubule binding"/>
    <property type="evidence" value="ECO:0007669"/>
    <property type="project" value="InterPro"/>
</dbReference>
<organism evidence="9 10">
    <name type="scientific">Eragrostis curvula</name>
    <name type="common">weeping love grass</name>
    <dbReference type="NCBI Taxonomy" id="38414"/>
    <lineage>
        <taxon>Eukaryota</taxon>
        <taxon>Viridiplantae</taxon>
        <taxon>Streptophyta</taxon>
        <taxon>Embryophyta</taxon>
        <taxon>Tracheophyta</taxon>
        <taxon>Spermatophyta</taxon>
        <taxon>Magnoliopsida</taxon>
        <taxon>Liliopsida</taxon>
        <taxon>Poales</taxon>
        <taxon>Poaceae</taxon>
        <taxon>PACMAD clade</taxon>
        <taxon>Chloridoideae</taxon>
        <taxon>Eragrostideae</taxon>
        <taxon>Eragrostidinae</taxon>
        <taxon>Eragrostis</taxon>
    </lineage>
</organism>
<feature type="region of interest" description="Disordered" evidence="7">
    <location>
        <begin position="340"/>
        <end position="373"/>
    </location>
</feature>
<accession>A0A5J9V7W1</accession>
<dbReference type="PROSITE" id="PS50082">
    <property type="entry name" value="WD_REPEATS_2"/>
    <property type="match status" value="2"/>
</dbReference>
<evidence type="ECO:0000313" key="9">
    <source>
        <dbReference type="EMBL" id="TVU32199.1"/>
    </source>
</evidence>
<dbReference type="InterPro" id="IPR028021">
    <property type="entry name" value="Katanin_C-terminal"/>
</dbReference>
<keyword evidence="5" id="KW-0206">Cytoskeleton</keyword>
<keyword evidence="3 6" id="KW-0853">WD repeat</keyword>
<keyword evidence="4" id="KW-0677">Repeat</keyword>
<evidence type="ECO:0000259" key="8">
    <source>
        <dbReference type="Pfam" id="PF13925"/>
    </source>
</evidence>
<dbReference type="SUPFAM" id="SSF50978">
    <property type="entry name" value="WD40 repeat-like"/>
    <property type="match status" value="1"/>
</dbReference>
<protein>
    <recommendedName>
        <fullName evidence="8">Katanin p80 subunit C-terminal domain-containing protein</fullName>
    </recommendedName>
</protein>
<gene>
    <name evidence="9" type="ORF">EJB05_23921</name>
</gene>
<keyword evidence="2" id="KW-0963">Cytoplasm</keyword>
<evidence type="ECO:0000313" key="10">
    <source>
        <dbReference type="Proteomes" id="UP000324897"/>
    </source>
</evidence>
<comment type="subcellular location">
    <subcellularLocation>
        <location evidence="1">Cytoplasm</location>
        <location evidence="1">Cytoskeleton</location>
    </subcellularLocation>
</comment>
<dbReference type="SMART" id="SM00320">
    <property type="entry name" value="WD40"/>
    <property type="match status" value="3"/>
</dbReference>
<dbReference type="AlphaFoldDB" id="A0A5J9V7W1"/>
<dbReference type="OrthoDB" id="538223at2759"/>
<dbReference type="GO" id="GO:0007019">
    <property type="term" value="P:microtubule depolymerization"/>
    <property type="evidence" value="ECO:0007669"/>
    <property type="project" value="TreeGrafter"/>
</dbReference>
<comment type="caution">
    <text evidence="9">The sequence shown here is derived from an EMBL/GenBank/DDBJ whole genome shotgun (WGS) entry which is preliminary data.</text>
</comment>
<evidence type="ECO:0000256" key="6">
    <source>
        <dbReference type="PROSITE-ProRule" id="PRU00221"/>
    </source>
</evidence>
<feature type="repeat" description="WD" evidence="6">
    <location>
        <begin position="15"/>
        <end position="56"/>
    </location>
</feature>
<feature type="repeat" description="WD" evidence="6">
    <location>
        <begin position="57"/>
        <end position="98"/>
    </location>
</feature>
<dbReference type="PROSITE" id="PS50294">
    <property type="entry name" value="WD_REPEATS_REGION"/>
    <property type="match status" value="2"/>
</dbReference>
<evidence type="ECO:0000256" key="5">
    <source>
        <dbReference type="ARBA" id="ARBA00023212"/>
    </source>
</evidence>
<dbReference type="Pfam" id="PF13925">
    <property type="entry name" value="Katanin_con80"/>
    <property type="match status" value="1"/>
</dbReference>
<dbReference type="InterPro" id="IPR015943">
    <property type="entry name" value="WD40/YVTN_repeat-like_dom_sf"/>
</dbReference>
<proteinExistence type="predicted"/>
<dbReference type="GO" id="GO:0008352">
    <property type="term" value="C:katanin complex"/>
    <property type="evidence" value="ECO:0007669"/>
    <property type="project" value="TreeGrafter"/>
</dbReference>
<name>A0A5J9V7W1_9POAL</name>
<dbReference type="Gramene" id="TVU32199">
    <property type="protein sequence ID" value="TVU32199"/>
    <property type="gene ID" value="EJB05_23921"/>
</dbReference>
<evidence type="ECO:0000256" key="2">
    <source>
        <dbReference type="ARBA" id="ARBA00022490"/>
    </source>
</evidence>
<dbReference type="PANTHER" id="PTHR19845:SF14">
    <property type="entry name" value="KATANIN P80 WD40 REPEAT-CONTAINING SUBUNIT B1 HOMOLOG"/>
    <property type="match status" value="1"/>
</dbReference>
<reference evidence="9 10" key="1">
    <citation type="journal article" date="2019" name="Sci. Rep.">
        <title>A high-quality genome of Eragrostis curvula grass provides insights into Poaceae evolution and supports new strategies to enhance forage quality.</title>
        <authorList>
            <person name="Carballo J."/>
            <person name="Santos B.A.C.M."/>
            <person name="Zappacosta D."/>
            <person name="Garbus I."/>
            <person name="Selva J.P."/>
            <person name="Gallo C.A."/>
            <person name="Diaz A."/>
            <person name="Albertini E."/>
            <person name="Caccamo M."/>
            <person name="Echenique V."/>
        </authorList>
    </citation>
    <scope>NUCLEOTIDE SEQUENCE [LARGE SCALE GENOMIC DNA]</scope>
    <source>
        <strain evidence="10">cv. Victoria</strain>
        <tissue evidence="9">Leaf</tissue>
    </source>
</reference>
<dbReference type="PROSITE" id="PS00678">
    <property type="entry name" value="WD_REPEATS_1"/>
    <property type="match status" value="2"/>
</dbReference>
<evidence type="ECO:0000256" key="7">
    <source>
        <dbReference type="SAM" id="MobiDB-lite"/>
    </source>
</evidence>
<feature type="compositionally biased region" description="Polar residues" evidence="7">
    <location>
        <begin position="357"/>
        <end position="367"/>
    </location>
</feature>
<dbReference type="EMBL" id="RWGY01000011">
    <property type="protein sequence ID" value="TVU32199.1"/>
    <property type="molecule type" value="Genomic_DNA"/>
</dbReference>
<feature type="domain" description="Katanin p80 subunit C-terminal" evidence="8">
    <location>
        <begin position="595"/>
        <end position="751"/>
    </location>
</feature>
<evidence type="ECO:0000256" key="4">
    <source>
        <dbReference type="ARBA" id="ARBA00022737"/>
    </source>
</evidence>
<dbReference type="Gene3D" id="2.130.10.10">
    <property type="entry name" value="YVTN repeat-like/Quinoprotein amine dehydrogenase"/>
    <property type="match status" value="1"/>
</dbReference>
<dbReference type="InterPro" id="IPR019775">
    <property type="entry name" value="WD40_repeat_CS"/>
</dbReference>
<keyword evidence="10" id="KW-1185">Reference proteome</keyword>
<dbReference type="InterPro" id="IPR001680">
    <property type="entry name" value="WD40_rpt"/>
</dbReference>
<dbReference type="PANTHER" id="PTHR19845">
    <property type="entry name" value="KATANIN P80 SUBUNIT"/>
    <property type="match status" value="1"/>
</dbReference>